<evidence type="ECO:0000256" key="2">
    <source>
        <dbReference type="ARBA" id="ARBA00004989"/>
    </source>
</evidence>
<evidence type="ECO:0000256" key="4">
    <source>
        <dbReference type="ARBA" id="ARBA00012707"/>
    </source>
</evidence>
<comment type="caution">
    <text evidence="10">The sequence shown here is derived from an EMBL/GenBank/DDBJ whole genome shotgun (WGS) entry which is preliminary data.</text>
</comment>
<evidence type="ECO:0000256" key="6">
    <source>
        <dbReference type="ARBA" id="ARBA00022679"/>
    </source>
</evidence>
<name>A0A4R3SYK8_9FIRM</name>
<accession>A0A4R3SYK8</accession>
<dbReference type="InterPro" id="IPR050500">
    <property type="entry name" value="Phos_Acetyltrans/Butyryltrans"/>
</dbReference>
<dbReference type="Gene3D" id="3.40.50.10750">
    <property type="entry name" value="Isocitrate/Isopropylmalate dehydrogenase-like"/>
    <property type="match status" value="1"/>
</dbReference>
<evidence type="ECO:0000313" key="10">
    <source>
        <dbReference type="EMBL" id="TCU53689.1"/>
    </source>
</evidence>
<evidence type="ECO:0000256" key="1">
    <source>
        <dbReference type="ARBA" id="ARBA00000705"/>
    </source>
</evidence>
<dbReference type="NCBIfam" id="NF007233">
    <property type="entry name" value="PRK09653.1"/>
    <property type="match status" value="1"/>
</dbReference>
<proteinExistence type="inferred from homology"/>
<evidence type="ECO:0000256" key="7">
    <source>
        <dbReference type="ARBA" id="ARBA00023315"/>
    </source>
</evidence>
<evidence type="ECO:0000256" key="8">
    <source>
        <dbReference type="ARBA" id="ARBA00031108"/>
    </source>
</evidence>
<dbReference type="SUPFAM" id="SSF53659">
    <property type="entry name" value="Isocitrate/Isopropylmalate dehydrogenase-like"/>
    <property type="match status" value="1"/>
</dbReference>
<evidence type="ECO:0000259" key="9">
    <source>
        <dbReference type="Pfam" id="PF01515"/>
    </source>
</evidence>
<evidence type="ECO:0000256" key="5">
    <source>
        <dbReference type="ARBA" id="ARBA00021528"/>
    </source>
</evidence>
<dbReference type="InterPro" id="IPR012147">
    <property type="entry name" value="P_Ac_Bu_trans"/>
</dbReference>
<dbReference type="Pfam" id="PF01515">
    <property type="entry name" value="PTA_PTB"/>
    <property type="match status" value="1"/>
</dbReference>
<dbReference type="PANTHER" id="PTHR43356:SF3">
    <property type="entry name" value="PHOSPHATE ACETYLTRANSFERASE"/>
    <property type="match status" value="1"/>
</dbReference>
<dbReference type="Proteomes" id="UP000295773">
    <property type="component" value="Unassembled WGS sequence"/>
</dbReference>
<dbReference type="RefSeq" id="WP_132225677.1">
    <property type="nucleotide sequence ID" value="NZ_JANKBG010000027.1"/>
</dbReference>
<sequence length="327" mass="36307">MIKAEDKKAGVIMQKLDAKTRILFTEGTDPRVLHAAQKLIDKNVLHPIVYGKRDRIKEVASKEHLDIRKLEILDPDAFADKEQMLLRMLELRKGKADRKMAEEWIQKDTYFCTMYVEMGYADGLLGGSTNSTADTLRPIMQLVKTKPGCSFMSSCFLMLKKEQRLIFADCSMNRNPNVDQLVEITLQSAESAKAFGLTPKVALLSYSSKGSGSGIDVDLVHETAIRLSHMPLDYIVDGELQVDCALNPQVAELKAPNSPIKGEANVLIFPDLNSGNIGYKLVANLGGYEALGPILQGVRLPMNDLSRSASIDEIYKMAIITAMQKER</sequence>
<reference evidence="10 11" key="1">
    <citation type="submission" date="2019-03" db="EMBL/GenBank/DDBJ databases">
        <title>Genomic Encyclopedia of Type Strains, Phase IV (KMG-IV): sequencing the most valuable type-strain genomes for metagenomic binning, comparative biology and taxonomic classification.</title>
        <authorList>
            <person name="Goeker M."/>
        </authorList>
    </citation>
    <scope>NUCLEOTIDE SEQUENCE [LARGE SCALE GENOMIC DNA]</scope>
    <source>
        <strain evidence="10 11">DSM 29481</strain>
    </source>
</reference>
<dbReference type="AlphaFoldDB" id="A0A4R3SYK8"/>
<comment type="catalytic activity">
    <reaction evidence="1">
        <text>acetyl-CoA + phosphate = acetyl phosphate + CoA</text>
        <dbReference type="Rhea" id="RHEA:19521"/>
        <dbReference type="ChEBI" id="CHEBI:22191"/>
        <dbReference type="ChEBI" id="CHEBI:43474"/>
        <dbReference type="ChEBI" id="CHEBI:57287"/>
        <dbReference type="ChEBI" id="CHEBI:57288"/>
        <dbReference type="EC" id="2.3.1.8"/>
    </reaction>
</comment>
<dbReference type="InterPro" id="IPR042113">
    <property type="entry name" value="P_AcTrfase_dom1"/>
</dbReference>
<dbReference type="Gene3D" id="3.40.50.10950">
    <property type="match status" value="1"/>
</dbReference>
<dbReference type="InterPro" id="IPR004614">
    <property type="entry name" value="P_AcTrfase"/>
</dbReference>
<keyword evidence="11" id="KW-1185">Reference proteome</keyword>
<dbReference type="PANTHER" id="PTHR43356">
    <property type="entry name" value="PHOSPHATE ACETYLTRANSFERASE"/>
    <property type="match status" value="1"/>
</dbReference>
<dbReference type="InterPro" id="IPR002505">
    <property type="entry name" value="PTA_PTB"/>
</dbReference>
<comment type="similarity">
    <text evidence="3">Belongs to the phosphate acetyltransferase and butyryltransferase family.</text>
</comment>
<comment type="pathway">
    <text evidence="2">Metabolic intermediate biosynthesis; acetyl-CoA biosynthesis; acetyl-CoA from acetate: step 2/2.</text>
</comment>
<organism evidence="10 11">
    <name type="scientific">Longicatena caecimuris</name>
    <dbReference type="NCBI Taxonomy" id="1796635"/>
    <lineage>
        <taxon>Bacteria</taxon>
        <taxon>Bacillati</taxon>
        <taxon>Bacillota</taxon>
        <taxon>Erysipelotrichia</taxon>
        <taxon>Erysipelotrichales</taxon>
        <taxon>Erysipelotrichaceae</taxon>
        <taxon>Longicatena</taxon>
    </lineage>
</organism>
<dbReference type="EC" id="2.3.1.8" evidence="4"/>
<gene>
    <name evidence="10" type="ORF">EDD61_12727</name>
</gene>
<dbReference type="GO" id="GO:0008959">
    <property type="term" value="F:phosphate acetyltransferase activity"/>
    <property type="evidence" value="ECO:0007669"/>
    <property type="project" value="UniProtKB-EC"/>
</dbReference>
<keyword evidence="7" id="KW-0012">Acyltransferase</keyword>
<evidence type="ECO:0000256" key="3">
    <source>
        <dbReference type="ARBA" id="ARBA00005656"/>
    </source>
</evidence>
<keyword evidence="6 10" id="KW-0808">Transferase</keyword>
<dbReference type="EMBL" id="SMBP01000027">
    <property type="protein sequence ID" value="TCU53689.1"/>
    <property type="molecule type" value="Genomic_DNA"/>
</dbReference>
<evidence type="ECO:0000313" key="11">
    <source>
        <dbReference type="Proteomes" id="UP000295773"/>
    </source>
</evidence>
<dbReference type="InterPro" id="IPR042112">
    <property type="entry name" value="P_AcTrfase_dom2"/>
</dbReference>
<feature type="domain" description="Phosphate acetyl/butaryl transferase" evidence="9">
    <location>
        <begin position="13"/>
        <end position="322"/>
    </location>
</feature>
<dbReference type="NCBIfam" id="TIGR00651">
    <property type="entry name" value="pta"/>
    <property type="match status" value="1"/>
</dbReference>
<protein>
    <recommendedName>
        <fullName evidence="5">Phosphate acetyltransferase</fullName>
        <ecNumber evidence="4">2.3.1.8</ecNumber>
    </recommendedName>
    <alternativeName>
        <fullName evidence="8">Phosphotransacetylase</fullName>
    </alternativeName>
</protein>
<dbReference type="PIRSF" id="PIRSF000428">
    <property type="entry name" value="P_Ac_trans"/>
    <property type="match status" value="1"/>
</dbReference>